<proteinExistence type="predicted"/>
<feature type="signal peptide" evidence="2">
    <location>
        <begin position="1"/>
        <end position="22"/>
    </location>
</feature>
<name>A0ABM1SRW9_LIMPO</name>
<feature type="region of interest" description="Disordered" evidence="1">
    <location>
        <begin position="123"/>
        <end position="156"/>
    </location>
</feature>
<dbReference type="Proteomes" id="UP000694941">
    <property type="component" value="Unplaced"/>
</dbReference>
<evidence type="ECO:0000256" key="1">
    <source>
        <dbReference type="SAM" id="MobiDB-lite"/>
    </source>
</evidence>
<organism evidence="3 4">
    <name type="scientific">Limulus polyphemus</name>
    <name type="common">Atlantic horseshoe crab</name>
    <dbReference type="NCBI Taxonomy" id="6850"/>
    <lineage>
        <taxon>Eukaryota</taxon>
        <taxon>Metazoa</taxon>
        <taxon>Ecdysozoa</taxon>
        <taxon>Arthropoda</taxon>
        <taxon>Chelicerata</taxon>
        <taxon>Merostomata</taxon>
        <taxon>Xiphosura</taxon>
        <taxon>Limulidae</taxon>
        <taxon>Limulus</taxon>
    </lineage>
</organism>
<evidence type="ECO:0000313" key="4">
    <source>
        <dbReference type="RefSeq" id="XP_022246375.1"/>
    </source>
</evidence>
<accession>A0ABM1SRW9</accession>
<evidence type="ECO:0000256" key="2">
    <source>
        <dbReference type="SAM" id="SignalP"/>
    </source>
</evidence>
<dbReference type="RefSeq" id="XP_022246375.1">
    <property type="nucleotide sequence ID" value="XM_022390667.1"/>
</dbReference>
<keyword evidence="3" id="KW-1185">Reference proteome</keyword>
<feature type="chain" id="PRO_5046922354" evidence="2">
    <location>
        <begin position="23"/>
        <end position="195"/>
    </location>
</feature>
<protein>
    <submittedName>
        <fullName evidence="4">Uncharacterized protein LOC111086714 isoform X1</fullName>
    </submittedName>
</protein>
<sequence>MNAVFIVVISSTLLALVCSTFGESTLSTTTLSLANETETETLGAITQMTTKNEISVENTTASTNQTDMFEENGNWTTLTEEPHNKMMNTSKILDEERVKMMSNDTANVDQSTTTMAIDIRKTSMENTTEVLTSTSDPSNSQKTANPKSAPKPPERKNFCLVYGNIANEFYHIDSLKRRKMFFPKIVETLYILIHL</sequence>
<dbReference type="GeneID" id="111086714"/>
<reference evidence="4" key="1">
    <citation type="submission" date="2025-08" db="UniProtKB">
        <authorList>
            <consortium name="RefSeq"/>
        </authorList>
    </citation>
    <scope>IDENTIFICATION</scope>
    <source>
        <tissue evidence="4">Muscle</tissue>
    </source>
</reference>
<evidence type="ECO:0000313" key="3">
    <source>
        <dbReference type="Proteomes" id="UP000694941"/>
    </source>
</evidence>
<keyword evidence="2" id="KW-0732">Signal</keyword>
<feature type="compositionally biased region" description="Polar residues" evidence="1">
    <location>
        <begin position="124"/>
        <end position="146"/>
    </location>
</feature>
<gene>
    <name evidence="4" type="primary">LOC111086714</name>
</gene>